<evidence type="ECO:0000256" key="4">
    <source>
        <dbReference type="SAM" id="MobiDB-lite"/>
    </source>
</evidence>
<evidence type="ECO:0000256" key="3">
    <source>
        <dbReference type="ARBA" id="ARBA00023002"/>
    </source>
</evidence>
<evidence type="ECO:0000256" key="1">
    <source>
        <dbReference type="ARBA" id="ARBA00007825"/>
    </source>
</evidence>
<comment type="caution">
    <text evidence="7">The sequence shown here is derived from an EMBL/GenBank/DDBJ whole genome shotgun (WGS) entry which is preliminary data.</text>
</comment>
<gene>
    <name evidence="7" type="ORF">E6K73_08375</name>
</gene>
<protein>
    <submittedName>
        <fullName evidence="7">Dioxygenase</fullName>
    </submittedName>
</protein>
<dbReference type="SUPFAM" id="SSF49482">
    <property type="entry name" value="Aromatic compound dioxygenase"/>
    <property type="match status" value="1"/>
</dbReference>
<keyword evidence="5" id="KW-0812">Transmembrane</keyword>
<feature type="non-terminal residue" evidence="7">
    <location>
        <position position="138"/>
    </location>
</feature>
<dbReference type="InterPro" id="IPR050770">
    <property type="entry name" value="Intradiol_RC_Dioxygenase"/>
</dbReference>
<dbReference type="Pfam" id="PF00775">
    <property type="entry name" value="Dioxygenase_C"/>
    <property type="match status" value="1"/>
</dbReference>
<dbReference type="GO" id="GO:0016702">
    <property type="term" value="F:oxidoreductase activity, acting on single donors with incorporation of molecular oxygen, incorporation of two atoms of oxygen"/>
    <property type="evidence" value="ECO:0007669"/>
    <property type="project" value="InterPro"/>
</dbReference>
<dbReference type="EMBL" id="VBOT01000104">
    <property type="protein sequence ID" value="TMQ50214.1"/>
    <property type="molecule type" value="Genomic_DNA"/>
</dbReference>
<evidence type="ECO:0000313" key="7">
    <source>
        <dbReference type="EMBL" id="TMQ50214.1"/>
    </source>
</evidence>
<proteinExistence type="inferred from homology"/>
<dbReference type="InterPro" id="IPR015889">
    <property type="entry name" value="Intradiol_dOase_core"/>
</dbReference>
<dbReference type="AlphaFoldDB" id="A0A538SFQ1"/>
<evidence type="ECO:0000256" key="2">
    <source>
        <dbReference type="ARBA" id="ARBA00022964"/>
    </source>
</evidence>
<dbReference type="InterPro" id="IPR006311">
    <property type="entry name" value="TAT_signal"/>
</dbReference>
<dbReference type="Proteomes" id="UP000320184">
    <property type="component" value="Unassembled WGS sequence"/>
</dbReference>
<evidence type="ECO:0000313" key="8">
    <source>
        <dbReference type="Proteomes" id="UP000320184"/>
    </source>
</evidence>
<dbReference type="Gene3D" id="2.60.130.10">
    <property type="entry name" value="Aromatic compound dioxygenase"/>
    <property type="match status" value="1"/>
</dbReference>
<dbReference type="PANTHER" id="PTHR33711:SF11">
    <property type="entry name" value="DIOXYGENASE"/>
    <property type="match status" value="1"/>
</dbReference>
<feature type="region of interest" description="Disordered" evidence="4">
    <location>
        <begin position="36"/>
        <end position="79"/>
    </location>
</feature>
<comment type="similarity">
    <text evidence="1">Belongs to the intradiol ring-cleavage dioxygenase family.</text>
</comment>
<organism evidence="7 8">
    <name type="scientific">Eiseniibacteriota bacterium</name>
    <dbReference type="NCBI Taxonomy" id="2212470"/>
    <lineage>
        <taxon>Bacteria</taxon>
        <taxon>Candidatus Eiseniibacteriota</taxon>
    </lineage>
</organism>
<keyword evidence="3" id="KW-0560">Oxidoreductase</keyword>
<keyword evidence="2 7" id="KW-0223">Dioxygenase</keyword>
<feature type="domain" description="Intradiol ring-cleavage dioxygenases" evidence="6">
    <location>
        <begin position="70"/>
        <end position="126"/>
    </location>
</feature>
<dbReference type="InterPro" id="IPR000627">
    <property type="entry name" value="Intradiol_dOase_C"/>
</dbReference>
<feature type="transmembrane region" description="Helical" evidence="5">
    <location>
        <begin position="12"/>
        <end position="31"/>
    </location>
</feature>
<sequence length="138" mass="15552">MTEPRDESRRRFFKILVVVPVVFGVGTRLLWPDMLPGAEAPRAEPGPVKRGLVPTPECGDDDEPTPAETEGPFFKPRSPLRTSLLETGIEGTRIELAGRVFSRDCRPLPHVLVDFWHADRDGNYDNVGFRLRGHQFTD</sequence>
<dbReference type="PROSITE" id="PS51318">
    <property type="entry name" value="TAT"/>
    <property type="match status" value="1"/>
</dbReference>
<dbReference type="GO" id="GO:0008199">
    <property type="term" value="F:ferric iron binding"/>
    <property type="evidence" value="ECO:0007669"/>
    <property type="project" value="InterPro"/>
</dbReference>
<keyword evidence="5" id="KW-0472">Membrane</keyword>
<reference evidence="7 8" key="1">
    <citation type="journal article" date="2019" name="Nat. Microbiol.">
        <title>Mediterranean grassland soil C-N compound turnover is dependent on rainfall and depth, and is mediated by genomically divergent microorganisms.</title>
        <authorList>
            <person name="Diamond S."/>
            <person name="Andeer P.F."/>
            <person name="Li Z."/>
            <person name="Crits-Christoph A."/>
            <person name="Burstein D."/>
            <person name="Anantharaman K."/>
            <person name="Lane K.R."/>
            <person name="Thomas B.C."/>
            <person name="Pan C."/>
            <person name="Northen T.R."/>
            <person name="Banfield J.F."/>
        </authorList>
    </citation>
    <scope>NUCLEOTIDE SEQUENCE [LARGE SCALE GENOMIC DNA]</scope>
    <source>
        <strain evidence="7">WS_3</strain>
    </source>
</reference>
<feature type="compositionally biased region" description="Low complexity" evidence="4">
    <location>
        <begin position="36"/>
        <end position="46"/>
    </location>
</feature>
<evidence type="ECO:0000259" key="6">
    <source>
        <dbReference type="Pfam" id="PF00775"/>
    </source>
</evidence>
<evidence type="ECO:0000256" key="5">
    <source>
        <dbReference type="SAM" id="Phobius"/>
    </source>
</evidence>
<accession>A0A538SFQ1</accession>
<name>A0A538SFQ1_UNCEI</name>
<keyword evidence="5" id="KW-1133">Transmembrane helix</keyword>
<dbReference type="PANTHER" id="PTHR33711">
    <property type="entry name" value="DIOXYGENASE, PUTATIVE (AFU_ORTHOLOGUE AFUA_2G02910)-RELATED"/>
    <property type="match status" value="1"/>
</dbReference>